<protein>
    <submittedName>
        <fullName evidence="2">Uncharacterized protein</fullName>
    </submittedName>
</protein>
<gene>
    <name evidence="2" type="ORF">STHAL_22830</name>
</gene>
<keyword evidence="3" id="KW-1185">Reference proteome</keyword>
<sequence>MLDPSDSLETSECEVNGRSDTAESSGAADPAPESGSDLTAASTVLAEVLPGIAVVCGEVPAELRPGLIDFRLVPAADREQVSAVLASIANADPGSTASCEGSGQEWPGAMYPSGTDP</sequence>
<feature type="region of interest" description="Disordered" evidence="1">
    <location>
        <begin position="92"/>
        <end position="117"/>
    </location>
</feature>
<evidence type="ECO:0000256" key="1">
    <source>
        <dbReference type="SAM" id="MobiDB-lite"/>
    </source>
</evidence>
<organism evidence="2 3">
    <name type="scientific">Streptomyces halstedii</name>
    <dbReference type="NCBI Taxonomy" id="1944"/>
    <lineage>
        <taxon>Bacteria</taxon>
        <taxon>Bacillati</taxon>
        <taxon>Actinomycetota</taxon>
        <taxon>Actinomycetes</taxon>
        <taxon>Kitasatosporales</taxon>
        <taxon>Streptomycetaceae</taxon>
        <taxon>Streptomyces</taxon>
    </lineage>
</organism>
<comment type="caution">
    <text evidence="2">The sequence shown here is derived from an EMBL/GenBank/DDBJ whole genome shotgun (WGS) entry which is preliminary data.</text>
</comment>
<reference evidence="2 3" key="1">
    <citation type="submission" date="2021-07" db="EMBL/GenBank/DDBJ databases">
        <title>Sequencing Streptomyces halstedii LGO-A4 genome an citrus endophytic actinomycete.</title>
        <authorList>
            <person name="Samborskyy M."/>
            <person name="Scott N."/>
            <person name="Deglau R."/>
            <person name="Dickens S."/>
            <person name="Oliveira L.G."/>
        </authorList>
    </citation>
    <scope>NUCLEOTIDE SEQUENCE [LARGE SCALE GENOMIC DNA]</scope>
    <source>
        <strain evidence="2 3">LGO-A4</strain>
    </source>
</reference>
<accession>A0ABS6TVH6</accession>
<dbReference type="EMBL" id="JAHUVW010000001">
    <property type="protein sequence ID" value="MBV7672286.1"/>
    <property type="molecule type" value="Genomic_DNA"/>
</dbReference>
<evidence type="ECO:0000313" key="3">
    <source>
        <dbReference type="Proteomes" id="UP000735541"/>
    </source>
</evidence>
<feature type="region of interest" description="Disordered" evidence="1">
    <location>
        <begin position="1"/>
        <end position="38"/>
    </location>
</feature>
<proteinExistence type="predicted"/>
<dbReference type="Proteomes" id="UP000735541">
    <property type="component" value="Unassembled WGS sequence"/>
</dbReference>
<dbReference type="RefSeq" id="WP_228871113.1">
    <property type="nucleotide sequence ID" value="NZ_JAHUVW010000001.1"/>
</dbReference>
<evidence type="ECO:0000313" key="2">
    <source>
        <dbReference type="EMBL" id="MBV7672286.1"/>
    </source>
</evidence>
<name>A0ABS6TVH6_STRHA</name>